<keyword evidence="4" id="KW-1185">Reference proteome</keyword>
<protein>
    <submittedName>
        <fullName evidence="3">N-acetylglucosamine-6-phosphate deacetylase</fullName>
        <ecNumber evidence="3">3.5.1.25</ecNumber>
    </submittedName>
</protein>
<gene>
    <name evidence="3" type="primary">nagA_2</name>
    <name evidence="3" type="ORF">LA5096_05002</name>
</gene>
<evidence type="ECO:0000256" key="1">
    <source>
        <dbReference type="ARBA" id="ARBA00010716"/>
    </source>
</evidence>
<comment type="similarity">
    <text evidence="1">Belongs to the metallo-dependent hydrolases superfamily. NagA family.</text>
</comment>
<dbReference type="PANTHER" id="PTHR11113:SF14">
    <property type="entry name" value="N-ACETYLGLUCOSAMINE-6-PHOSPHATE DEACETYLASE"/>
    <property type="match status" value="1"/>
</dbReference>
<dbReference type="EMBL" id="CXWC01000013">
    <property type="protein sequence ID" value="CTQ77090.1"/>
    <property type="molecule type" value="Genomic_DNA"/>
</dbReference>
<dbReference type="Gene3D" id="3.20.20.140">
    <property type="entry name" value="Metal-dependent hydrolases"/>
    <property type="match status" value="1"/>
</dbReference>
<accession>A0A0M6ZCP7</accession>
<dbReference type="EC" id="3.5.1.25" evidence="3"/>
<sequence>MPAMAEARSNPVGIRNRSAPVLLDVLCAARQTSICCELSPEGGLVAETIESAEQQWRTGPDGDFVTRGLIDLQVNGFGGLDFNRGGITADRLDLALIELAKTGVTALLPAIITGSAGRMVRVLRELDEAVAASRLGPLMIAGYHIEGPFLSPEDGFSGSHDSAHMSAANLDLIDDLQRNVSRGIKLVTIAPEVSGAIEMIRVLAGRGIQVAIGHSNANEQQISAAVDAGVTLCTHLGNGLPQMLHKTDNPIFWQLADDRLTAMFIADGIHVPRPALQTMLRAKGHTRTILTTDAVSAAGINTGPGFYTLGAAEIERSQEGSVRIPGSSYLAGSSVTMDQMLRNMMAWYGLTVPVLVQLMRENPLHFIRTRQDPGPMGATDGVVEWETTADGPVVRRAHIGPFTVE</sequence>
<organism evidence="3 4">
    <name type="scientific">Roseibium album</name>
    <dbReference type="NCBI Taxonomy" id="311410"/>
    <lineage>
        <taxon>Bacteria</taxon>
        <taxon>Pseudomonadati</taxon>
        <taxon>Pseudomonadota</taxon>
        <taxon>Alphaproteobacteria</taxon>
        <taxon>Hyphomicrobiales</taxon>
        <taxon>Stappiaceae</taxon>
        <taxon>Roseibium</taxon>
    </lineage>
</organism>
<evidence type="ECO:0000313" key="3">
    <source>
        <dbReference type="EMBL" id="CTQ77090.1"/>
    </source>
</evidence>
<dbReference type="Proteomes" id="UP000049983">
    <property type="component" value="Unassembled WGS sequence"/>
</dbReference>
<name>A0A0M6ZCP7_9HYPH</name>
<dbReference type="AlphaFoldDB" id="A0A0M6ZCP7"/>
<evidence type="ECO:0000313" key="4">
    <source>
        <dbReference type="Proteomes" id="UP000049983"/>
    </source>
</evidence>
<dbReference type="PANTHER" id="PTHR11113">
    <property type="entry name" value="N-ACETYLGLUCOSAMINE-6-PHOSPHATE DEACETYLASE"/>
    <property type="match status" value="1"/>
</dbReference>
<evidence type="ECO:0000256" key="2">
    <source>
        <dbReference type="ARBA" id="ARBA00022801"/>
    </source>
</evidence>
<proteinExistence type="inferred from homology"/>
<dbReference type="InterPro" id="IPR032466">
    <property type="entry name" value="Metal_Hydrolase"/>
</dbReference>
<dbReference type="SUPFAM" id="SSF51556">
    <property type="entry name" value="Metallo-dependent hydrolases"/>
    <property type="match status" value="1"/>
</dbReference>
<keyword evidence="2 3" id="KW-0378">Hydrolase</keyword>
<dbReference type="GO" id="GO:0006046">
    <property type="term" value="P:N-acetylglucosamine catabolic process"/>
    <property type="evidence" value="ECO:0007669"/>
    <property type="project" value="TreeGrafter"/>
</dbReference>
<dbReference type="GO" id="GO:0008448">
    <property type="term" value="F:N-acetylglucosamine-6-phosphate deacetylase activity"/>
    <property type="evidence" value="ECO:0007669"/>
    <property type="project" value="UniProtKB-EC"/>
</dbReference>
<reference evidence="4" key="1">
    <citation type="submission" date="2015-07" db="EMBL/GenBank/DDBJ databases">
        <authorList>
            <person name="Rodrigo-Torres Lidia"/>
            <person name="Arahal R.David."/>
        </authorList>
    </citation>
    <scope>NUCLEOTIDE SEQUENCE [LARGE SCALE GENOMIC DNA]</scope>
    <source>
        <strain evidence="4">CECT 5096</strain>
    </source>
</reference>
<dbReference type="STRING" id="311410.LA5095_03720"/>